<dbReference type="Gene3D" id="1.10.357.10">
    <property type="entry name" value="Tetracycline Repressor, domain 2"/>
    <property type="match status" value="1"/>
</dbReference>
<dbReference type="SUPFAM" id="SSF48498">
    <property type="entry name" value="Tetracyclin repressor-like, C-terminal domain"/>
    <property type="match status" value="1"/>
</dbReference>
<evidence type="ECO:0000313" key="6">
    <source>
        <dbReference type="EMBL" id="QDF68836.1"/>
    </source>
</evidence>
<evidence type="ECO:0000256" key="2">
    <source>
        <dbReference type="ARBA" id="ARBA00023125"/>
    </source>
</evidence>
<sequence>MMTAAIWLRTVPKTVQCRRDEGFSPRYAAALLAISLLARVDDRIDSLVVAKRLTRSEAQAQTKARLVESATQLYLQQGFAATSNEQVAEEAGYSRGAVYSNFPSKEALALEVIDRHTEQVLESYRSTLAEGSSGDRVQKFQDWIEQSLSDTGWALLKIELALVARRNSTLNDELAARDKTMLDHVAGAISQLDDDLELPEASVRDLARLCVAMGQGVALDSIKDPSSTTDWTARLLTAVQRLLPMSPMLPMLIAASTDQAAPEQK</sequence>
<evidence type="ECO:0000256" key="4">
    <source>
        <dbReference type="PROSITE-ProRule" id="PRU00335"/>
    </source>
</evidence>
<dbReference type="SUPFAM" id="SSF46689">
    <property type="entry name" value="Homeodomain-like"/>
    <property type="match status" value="1"/>
</dbReference>
<dbReference type="Proteomes" id="UP000317728">
    <property type="component" value="Chromosome"/>
</dbReference>
<dbReference type="InterPro" id="IPR009057">
    <property type="entry name" value="Homeodomain-like_sf"/>
</dbReference>
<dbReference type="Pfam" id="PF00440">
    <property type="entry name" value="TetR_N"/>
    <property type="match status" value="1"/>
</dbReference>
<reference evidence="6 7" key="1">
    <citation type="submission" date="2019-06" db="EMBL/GenBank/DDBJ databases">
        <title>Whole geneome sequnce of Mycobacteroides chelonae M77 isolated from bovine milk from Meghalaya, India.</title>
        <authorList>
            <person name="Vise E."/>
            <person name="Das S."/>
            <person name="Garg A."/>
            <person name="Ghatak S."/>
            <person name="Shakuntala I."/>
            <person name="Milton A.A.P."/>
            <person name="Karam A."/>
            <person name="Sanjukta R."/>
            <person name="Puro K."/>
            <person name="Sen A."/>
        </authorList>
    </citation>
    <scope>NUCLEOTIDE SEQUENCE [LARGE SCALE GENOMIC DNA]</scope>
    <source>
        <strain evidence="6 7">M77</strain>
    </source>
</reference>
<dbReference type="AlphaFoldDB" id="A0AB73TVX5"/>
<evidence type="ECO:0000259" key="5">
    <source>
        <dbReference type="PROSITE" id="PS50977"/>
    </source>
</evidence>
<protein>
    <submittedName>
        <fullName evidence="6">TetR/AcrR family transcriptional regulator</fullName>
    </submittedName>
</protein>
<dbReference type="PANTHER" id="PTHR47506">
    <property type="entry name" value="TRANSCRIPTIONAL REGULATORY PROTEIN"/>
    <property type="match status" value="1"/>
</dbReference>
<evidence type="ECO:0000313" key="7">
    <source>
        <dbReference type="Proteomes" id="UP000317728"/>
    </source>
</evidence>
<dbReference type="PANTHER" id="PTHR47506:SF1">
    <property type="entry name" value="HTH-TYPE TRANSCRIPTIONAL REGULATOR YJDC"/>
    <property type="match status" value="1"/>
</dbReference>
<dbReference type="PROSITE" id="PS50977">
    <property type="entry name" value="HTH_TETR_2"/>
    <property type="match status" value="1"/>
</dbReference>
<organism evidence="6 7">
    <name type="scientific">Mycobacteroides chelonae</name>
    <name type="common">Mycobacterium chelonae</name>
    <dbReference type="NCBI Taxonomy" id="1774"/>
    <lineage>
        <taxon>Bacteria</taxon>
        <taxon>Bacillati</taxon>
        <taxon>Actinomycetota</taxon>
        <taxon>Actinomycetes</taxon>
        <taxon>Mycobacteriales</taxon>
        <taxon>Mycobacteriaceae</taxon>
        <taxon>Mycobacteroides</taxon>
    </lineage>
</organism>
<keyword evidence="3" id="KW-0804">Transcription</keyword>
<dbReference type="InterPro" id="IPR001647">
    <property type="entry name" value="HTH_TetR"/>
</dbReference>
<accession>A0AB73TVX5</accession>
<name>A0AB73TVX5_MYCCH</name>
<gene>
    <name evidence="6" type="ORF">FJK96_00665</name>
</gene>
<dbReference type="PRINTS" id="PR00455">
    <property type="entry name" value="HTHTETR"/>
</dbReference>
<evidence type="ECO:0000256" key="3">
    <source>
        <dbReference type="ARBA" id="ARBA00023163"/>
    </source>
</evidence>
<dbReference type="InterPro" id="IPR036271">
    <property type="entry name" value="Tet_transcr_reg_TetR-rel_C_sf"/>
</dbReference>
<feature type="domain" description="HTH tetR-type" evidence="5">
    <location>
        <begin position="60"/>
        <end position="120"/>
    </location>
</feature>
<dbReference type="EMBL" id="CP041150">
    <property type="protein sequence ID" value="QDF68836.1"/>
    <property type="molecule type" value="Genomic_DNA"/>
</dbReference>
<keyword evidence="2 4" id="KW-0238">DNA-binding</keyword>
<dbReference type="GO" id="GO:0003677">
    <property type="term" value="F:DNA binding"/>
    <property type="evidence" value="ECO:0007669"/>
    <property type="project" value="UniProtKB-UniRule"/>
</dbReference>
<keyword evidence="1" id="KW-0805">Transcription regulation</keyword>
<evidence type="ECO:0000256" key="1">
    <source>
        <dbReference type="ARBA" id="ARBA00023015"/>
    </source>
</evidence>
<proteinExistence type="predicted"/>
<feature type="DNA-binding region" description="H-T-H motif" evidence="4">
    <location>
        <begin position="83"/>
        <end position="102"/>
    </location>
</feature>